<dbReference type="GeneID" id="5758805"/>
<evidence type="ECO:0000313" key="2">
    <source>
        <dbReference type="Proteomes" id="UP000000782"/>
    </source>
</evidence>
<sequence length="159" mass="18792">MVEPRKILPDGTKLYAWDDLDKAIEEAEDVDLTVSDLILFLLWCDKDKPIFGNTKLVKEAFVFWLELTSKGYKIEDPHFYPYNYGPYSKFIMATVEDLYFAGFIIIASGMKRGQYAYMLSKKGLMEAEELVKEKIRPEDIEYFKRRRRGLDRLSPRIRR</sequence>
<proteinExistence type="predicted"/>
<evidence type="ECO:0000313" key="1">
    <source>
        <dbReference type="EMBL" id="ABV26204.1"/>
    </source>
</evidence>
<name>A8TKI0_9VIRU</name>
<dbReference type="EMBL" id="EU030938">
    <property type="protein sequence ID" value="ABV26204.1"/>
    <property type="molecule type" value="Genomic_DNA"/>
</dbReference>
<dbReference type="OrthoDB" id="30906at10239"/>
<dbReference type="Proteomes" id="UP000000782">
    <property type="component" value="Segment"/>
</dbReference>
<organism evidence="1 2">
    <name type="scientific">Sulfolobus spindle-shaped virus 4</name>
    <dbReference type="NCBI Taxonomy" id="459290"/>
    <lineage>
        <taxon>Viruses</taxon>
        <taxon>Viruses incertae sedis</taxon>
        <taxon>Fuselloviridae</taxon>
        <taxon>Alphafusellovirus</taxon>
        <taxon>Alphafusellovirus arnavatnense</taxon>
    </lineage>
</organism>
<reference evidence="1 2" key="1">
    <citation type="journal article" date="2008" name="Microbiology">
        <title>Evidence for the horizontal transfer of an integrase gene from a fusellovirus to a pRN-like plasmid within a single strain of Sulfolobus and the implications for plasmid survival.</title>
        <authorList>
            <person name="Peng X."/>
        </authorList>
    </citation>
    <scope>NUCLEOTIDE SEQUENCE</scope>
</reference>
<protein>
    <submittedName>
        <fullName evidence="1">Uncharacterized protein</fullName>
    </submittedName>
</protein>
<dbReference type="KEGG" id="vg:5758805"/>
<dbReference type="RefSeq" id="YP_001552195.1">
    <property type="nucleotide sequence ID" value="NC_009986.1"/>
</dbReference>
<keyword evidence="2" id="KW-1185">Reference proteome</keyword>
<accession>A8TKI0</accession>